<keyword evidence="4" id="KW-1185">Reference proteome</keyword>
<evidence type="ECO:0008006" key="5">
    <source>
        <dbReference type="Google" id="ProtNLM"/>
    </source>
</evidence>
<dbReference type="AlphaFoldDB" id="A0AA38H6K0"/>
<name>A0AA38H6K0_9TREE</name>
<comment type="caution">
    <text evidence="3">The sequence shown here is derived from an EMBL/GenBank/DDBJ whole genome shotgun (WGS) entry which is preliminary data.</text>
</comment>
<feature type="compositionally biased region" description="Polar residues" evidence="1">
    <location>
        <begin position="1"/>
        <end position="10"/>
    </location>
</feature>
<accession>A0AA38H6K0</accession>
<keyword evidence="2" id="KW-0812">Transmembrane</keyword>
<feature type="compositionally biased region" description="Basic and acidic residues" evidence="1">
    <location>
        <begin position="51"/>
        <end position="75"/>
    </location>
</feature>
<gene>
    <name evidence="3" type="ORF">MKK02DRAFT_38137</name>
</gene>
<evidence type="ECO:0000256" key="2">
    <source>
        <dbReference type="SAM" id="Phobius"/>
    </source>
</evidence>
<proteinExistence type="predicted"/>
<dbReference type="SUPFAM" id="SSF111384">
    <property type="entry name" value="OmpH-like"/>
    <property type="match status" value="1"/>
</dbReference>
<keyword evidence="2" id="KW-1133">Transmembrane helix</keyword>
<keyword evidence="2" id="KW-0472">Membrane</keyword>
<feature type="transmembrane region" description="Helical" evidence="2">
    <location>
        <begin position="279"/>
        <end position="300"/>
    </location>
</feature>
<feature type="region of interest" description="Disordered" evidence="1">
    <location>
        <begin position="1"/>
        <end position="89"/>
    </location>
</feature>
<dbReference type="Gene3D" id="1.20.120.20">
    <property type="entry name" value="Apolipoprotein"/>
    <property type="match status" value="1"/>
</dbReference>
<evidence type="ECO:0000313" key="3">
    <source>
        <dbReference type="EMBL" id="KAI9633484.1"/>
    </source>
</evidence>
<dbReference type="InterPro" id="IPR024930">
    <property type="entry name" value="Skp_dom_sf"/>
</dbReference>
<reference evidence="3" key="1">
    <citation type="journal article" date="2022" name="G3 (Bethesda)">
        <title>High quality genome of the basidiomycete yeast Dioszegia hungarica PDD-24b-2 isolated from cloud water.</title>
        <authorList>
            <person name="Jarrige D."/>
            <person name="Haridas S."/>
            <person name="Bleykasten-Grosshans C."/>
            <person name="Joly M."/>
            <person name="Nadalig T."/>
            <person name="Sancelme M."/>
            <person name="Vuilleumier S."/>
            <person name="Grigoriev I.V."/>
            <person name="Amato P."/>
            <person name="Bringel F."/>
        </authorList>
    </citation>
    <scope>NUCLEOTIDE SEQUENCE</scope>
    <source>
        <strain evidence="3">PDD-24b-2</strain>
    </source>
</reference>
<dbReference type="GeneID" id="77729154"/>
<feature type="region of interest" description="Disordered" evidence="1">
    <location>
        <begin position="108"/>
        <end position="158"/>
    </location>
</feature>
<feature type="transmembrane region" description="Helical" evidence="2">
    <location>
        <begin position="312"/>
        <end position="335"/>
    </location>
</feature>
<dbReference type="RefSeq" id="XP_052943261.1">
    <property type="nucleotide sequence ID" value="XM_053089949.1"/>
</dbReference>
<sequence>MSYASATKSNIPAGEMPHPDQGLADGHFEGETGAHGLHQGEKINVLPAGSDLEHPPIEDELAARPDPIQLKHAEPETSNALNVAPASTPVPIDTTKWEKVEKDLEADVKSGAKKAEKKGKELGDKAEKKGKELSAEAQKAGREINDKAQKAGKEVSDAAKDLKKKAKAELNEVENKLEPYWEKTKDIVLRPGTLGGLMGVVNVGLLGTLGYFAYTRRDQPWDRRLVGGAAAGTLALFGAEGYVTESYLSTPEGRAEAERAKREGSRAYMQAKEIVLRPGVFGGLAGFVNVAVLSTVGYFSYKHWNHIWDPRIVTGVTAGLVALSGLEGYAGKAYADNELPKRR</sequence>
<organism evidence="3 4">
    <name type="scientific">Dioszegia hungarica</name>
    <dbReference type="NCBI Taxonomy" id="4972"/>
    <lineage>
        <taxon>Eukaryota</taxon>
        <taxon>Fungi</taxon>
        <taxon>Dikarya</taxon>
        <taxon>Basidiomycota</taxon>
        <taxon>Agaricomycotina</taxon>
        <taxon>Tremellomycetes</taxon>
        <taxon>Tremellales</taxon>
        <taxon>Bulleribasidiaceae</taxon>
        <taxon>Dioszegia</taxon>
    </lineage>
</organism>
<dbReference type="Proteomes" id="UP001164286">
    <property type="component" value="Unassembled WGS sequence"/>
</dbReference>
<feature type="transmembrane region" description="Helical" evidence="2">
    <location>
        <begin position="194"/>
        <end position="214"/>
    </location>
</feature>
<evidence type="ECO:0000256" key="1">
    <source>
        <dbReference type="SAM" id="MobiDB-lite"/>
    </source>
</evidence>
<dbReference type="EMBL" id="JAKWFO010000008">
    <property type="protein sequence ID" value="KAI9633484.1"/>
    <property type="molecule type" value="Genomic_DNA"/>
</dbReference>
<evidence type="ECO:0000313" key="4">
    <source>
        <dbReference type="Proteomes" id="UP001164286"/>
    </source>
</evidence>
<protein>
    <recommendedName>
        <fullName evidence="5">Mitochondrial outer membrane protein OM14 C-terminal domain-containing protein</fullName>
    </recommendedName>
</protein>